<feature type="domain" description="MADS-box" evidence="8">
    <location>
        <begin position="1"/>
        <end position="61"/>
    </location>
</feature>
<evidence type="ECO:0000256" key="7">
    <source>
        <dbReference type="SAM" id="MobiDB-lite"/>
    </source>
</evidence>
<dbReference type="GO" id="GO:0045944">
    <property type="term" value="P:positive regulation of transcription by RNA polymerase II"/>
    <property type="evidence" value="ECO:0007669"/>
    <property type="project" value="InterPro"/>
</dbReference>
<keyword evidence="3" id="KW-0175">Coiled coil</keyword>
<proteinExistence type="predicted"/>
<evidence type="ECO:0000256" key="6">
    <source>
        <dbReference type="ARBA" id="ARBA00023242"/>
    </source>
</evidence>
<name>A0A7G2DVG2_ARATH</name>
<dbReference type="SUPFAM" id="SSF55455">
    <property type="entry name" value="SRF-like"/>
    <property type="match status" value="1"/>
</dbReference>
<keyword evidence="4" id="KW-0238">DNA-binding</keyword>
<evidence type="ECO:0000313" key="10">
    <source>
        <dbReference type="Proteomes" id="UP000516314"/>
    </source>
</evidence>
<dbReference type="GO" id="GO:0000977">
    <property type="term" value="F:RNA polymerase II transcription regulatory region sequence-specific DNA binding"/>
    <property type="evidence" value="ECO:0007669"/>
    <property type="project" value="InterPro"/>
</dbReference>
<dbReference type="InterPro" id="IPR033896">
    <property type="entry name" value="MEF2-like_N"/>
</dbReference>
<evidence type="ECO:0000313" key="9">
    <source>
        <dbReference type="EMBL" id="CAD5313433.1"/>
    </source>
</evidence>
<comment type="subcellular location">
    <subcellularLocation>
        <location evidence="1">Nucleus</location>
    </subcellularLocation>
</comment>
<evidence type="ECO:0000259" key="8">
    <source>
        <dbReference type="PROSITE" id="PS50066"/>
    </source>
</evidence>
<evidence type="ECO:0000256" key="1">
    <source>
        <dbReference type="ARBA" id="ARBA00004123"/>
    </source>
</evidence>
<dbReference type="GO" id="GO:0080092">
    <property type="term" value="P:regulation of pollen tube growth"/>
    <property type="evidence" value="ECO:0007669"/>
    <property type="project" value="UniProtKB-ARBA"/>
</dbReference>
<keyword evidence="5" id="KW-0804">Transcription</keyword>
<dbReference type="SMART" id="SM00432">
    <property type="entry name" value="MADS"/>
    <property type="match status" value="1"/>
</dbReference>
<gene>
    <name evidence="9" type="ORF">AT9943_LOCUS1933</name>
</gene>
<dbReference type="CDD" id="cd00265">
    <property type="entry name" value="MADS_MEF2_like"/>
    <property type="match status" value="1"/>
</dbReference>
<dbReference type="InterPro" id="IPR002100">
    <property type="entry name" value="TF_MADSbox"/>
</dbReference>
<organism evidence="9 10">
    <name type="scientific">Arabidopsis thaliana</name>
    <name type="common">Mouse-ear cress</name>
    <dbReference type="NCBI Taxonomy" id="3702"/>
    <lineage>
        <taxon>Eukaryota</taxon>
        <taxon>Viridiplantae</taxon>
        <taxon>Streptophyta</taxon>
        <taxon>Embryophyta</taxon>
        <taxon>Tracheophyta</taxon>
        <taxon>Spermatophyta</taxon>
        <taxon>Magnoliopsida</taxon>
        <taxon>eudicotyledons</taxon>
        <taxon>Gunneridae</taxon>
        <taxon>Pentapetalae</taxon>
        <taxon>rosids</taxon>
        <taxon>malvids</taxon>
        <taxon>Brassicales</taxon>
        <taxon>Brassicaceae</taxon>
        <taxon>Camelineae</taxon>
        <taxon>Arabidopsis</taxon>
    </lineage>
</organism>
<dbReference type="FunFam" id="3.40.1810.10:FF:000014">
    <property type="entry name" value="MADS-box transcription factor 41"/>
    <property type="match status" value="1"/>
</dbReference>
<dbReference type="PROSITE" id="PS00350">
    <property type="entry name" value="MADS_BOX_1"/>
    <property type="match status" value="1"/>
</dbReference>
<reference evidence="9 10" key="1">
    <citation type="submission" date="2020-09" db="EMBL/GenBank/DDBJ databases">
        <authorList>
            <person name="Ashkenazy H."/>
        </authorList>
    </citation>
    <scope>NUCLEOTIDE SEQUENCE [LARGE SCALE GENOMIC DNA]</scope>
    <source>
        <strain evidence="10">cv. Cdm-0</strain>
    </source>
</reference>
<dbReference type="PRINTS" id="PR00404">
    <property type="entry name" value="MADSDOMAIN"/>
</dbReference>
<dbReference type="PANTHER" id="PTHR48019">
    <property type="entry name" value="SERUM RESPONSE FACTOR HOMOLOG"/>
    <property type="match status" value="1"/>
</dbReference>
<dbReference type="Gene3D" id="3.40.1810.10">
    <property type="entry name" value="Transcription factor, MADS-box"/>
    <property type="match status" value="1"/>
</dbReference>
<evidence type="ECO:0000256" key="3">
    <source>
        <dbReference type="ARBA" id="ARBA00023054"/>
    </source>
</evidence>
<evidence type="ECO:0000256" key="4">
    <source>
        <dbReference type="ARBA" id="ARBA00023125"/>
    </source>
</evidence>
<keyword evidence="6" id="KW-0539">Nucleus</keyword>
<evidence type="ECO:0000256" key="2">
    <source>
        <dbReference type="ARBA" id="ARBA00023015"/>
    </source>
</evidence>
<feature type="region of interest" description="Disordered" evidence="7">
    <location>
        <begin position="219"/>
        <end position="246"/>
    </location>
</feature>
<evidence type="ECO:0000256" key="5">
    <source>
        <dbReference type="ARBA" id="ARBA00023163"/>
    </source>
</evidence>
<dbReference type="GO" id="GO:0046983">
    <property type="term" value="F:protein dimerization activity"/>
    <property type="evidence" value="ECO:0007669"/>
    <property type="project" value="InterPro"/>
</dbReference>
<protein>
    <submittedName>
        <fullName evidence="9">(thale cress) hypothetical protein</fullName>
    </submittedName>
</protein>
<dbReference type="EMBL" id="LR881466">
    <property type="protein sequence ID" value="CAD5313433.1"/>
    <property type="molecule type" value="Genomic_DNA"/>
</dbReference>
<dbReference type="AlphaFoldDB" id="A0A7G2DVG2"/>
<sequence>MGRVKLEIKRIENTTNRQVTFSKRRNGLIKKAYELSILCDIDIALIMFSPSDRLSLFSGKTRIEDVFSRFINLPKQERESALYFPDQNRRPPAAINSDVEELEHEVCRLQQQLQMAEEELRRYEPDPIRFTTMEEYEVSEKQLLDTLTHVVQRRDHLMSNHLSSYEASTMQPNIGGPFVNDVVEGWLPENGTNQTHLFDASAHSNQLSIEEMMPAQQSDIPGVTAETQVDHEVSDYETKVPQLSSQ</sequence>
<dbReference type="Pfam" id="PF00319">
    <property type="entry name" value="SRF-TF"/>
    <property type="match status" value="1"/>
</dbReference>
<feature type="compositionally biased region" description="Basic and acidic residues" evidence="7">
    <location>
        <begin position="228"/>
        <end position="238"/>
    </location>
</feature>
<dbReference type="InterPro" id="IPR050142">
    <property type="entry name" value="MADS-box/MEF2_TF"/>
</dbReference>
<dbReference type="GO" id="GO:0010152">
    <property type="term" value="P:pollen maturation"/>
    <property type="evidence" value="ECO:0007669"/>
    <property type="project" value="UniProtKB-ARBA"/>
</dbReference>
<accession>A0A7G2DVG2</accession>
<dbReference type="PROSITE" id="PS50066">
    <property type="entry name" value="MADS_BOX_2"/>
    <property type="match status" value="1"/>
</dbReference>
<dbReference type="InterPro" id="IPR036879">
    <property type="entry name" value="TF_MADSbox_sf"/>
</dbReference>
<dbReference type="GO" id="GO:0005634">
    <property type="term" value="C:nucleus"/>
    <property type="evidence" value="ECO:0007669"/>
    <property type="project" value="UniProtKB-SubCell"/>
</dbReference>
<keyword evidence="2" id="KW-0805">Transcription regulation</keyword>
<dbReference type="Proteomes" id="UP000516314">
    <property type="component" value="Chromosome 1"/>
</dbReference>